<dbReference type="Proteomes" id="UP000803844">
    <property type="component" value="Unassembled WGS sequence"/>
</dbReference>
<comment type="caution">
    <text evidence="2">The sequence shown here is derived from an EMBL/GenBank/DDBJ whole genome shotgun (WGS) entry which is preliminary data.</text>
</comment>
<dbReference type="RefSeq" id="XP_040776345.1">
    <property type="nucleotide sequence ID" value="XM_040925102.1"/>
</dbReference>
<feature type="compositionally biased region" description="Polar residues" evidence="1">
    <location>
        <begin position="128"/>
        <end position="141"/>
    </location>
</feature>
<sequence>MSYIPPALREKQQQQQQSATSEHAALPTNKKASDQTVRITPLEEQLYRHTDVHQYYAAKYQPSESPDGDTSALPSQPTSHATLNASSTEPDKLKYVMLFKNANPRWQSDGIIFVKSNISLLPGGAQFENETSPTAKSTTANDEAGKEIGQGEAAVTRTGTNEGESEEKHKNIQSTDTVCEKATPENETKTGDEESTENKSRIKVDNCELQRSDDTDHPTANEQPEPTPSQPSSYSPNLSSYNLCPIAIFEETNLHRGRFRFIGYHKITRLQFLAPYSQETYRMLEQKFSTVDRHGRVKLQKRAPAAWEMSMSYRWAVVKFEMDEVANTQLTPPDINVQGVQDAEKVPRKSVNELLKEMRLEG</sequence>
<reference evidence="2" key="1">
    <citation type="journal article" date="2020" name="Phytopathology">
        <title>Genome sequence of the chestnut blight fungus Cryphonectria parasitica EP155: A fundamental resource for an archetypical invasive plant pathogen.</title>
        <authorList>
            <person name="Crouch J.A."/>
            <person name="Dawe A."/>
            <person name="Aerts A."/>
            <person name="Barry K."/>
            <person name="Churchill A.C.L."/>
            <person name="Grimwood J."/>
            <person name="Hillman B."/>
            <person name="Milgroom M.G."/>
            <person name="Pangilinan J."/>
            <person name="Smith M."/>
            <person name="Salamov A."/>
            <person name="Schmutz J."/>
            <person name="Yadav J."/>
            <person name="Grigoriev I.V."/>
            <person name="Nuss D."/>
        </authorList>
    </citation>
    <scope>NUCLEOTIDE SEQUENCE</scope>
    <source>
        <strain evidence="2">EP155</strain>
    </source>
</reference>
<feature type="region of interest" description="Disordered" evidence="1">
    <location>
        <begin position="1"/>
        <end position="38"/>
    </location>
</feature>
<feature type="compositionally biased region" description="Basic and acidic residues" evidence="1">
    <location>
        <begin position="178"/>
        <end position="219"/>
    </location>
</feature>
<dbReference type="OrthoDB" id="2563155at2759"/>
<keyword evidence="3" id="KW-1185">Reference proteome</keyword>
<name>A0A9P4Y1Q0_CRYP1</name>
<evidence type="ECO:0000313" key="2">
    <source>
        <dbReference type="EMBL" id="KAF3765384.1"/>
    </source>
</evidence>
<feature type="region of interest" description="Disordered" evidence="1">
    <location>
        <begin position="124"/>
        <end position="236"/>
    </location>
</feature>
<organism evidence="2 3">
    <name type="scientific">Cryphonectria parasitica (strain ATCC 38755 / EP155)</name>
    <dbReference type="NCBI Taxonomy" id="660469"/>
    <lineage>
        <taxon>Eukaryota</taxon>
        <taxon>Fungi</taxon>
        <taxon>Dikarya</taxon>
        <taxon>Ascomycota</taxon>
        <taxon>Pezizomycotina</taxon>
        <taxon>Sordariomycetes</taxon>
        <taxon>Sordariomycetidae</taxon>
        <taxon>Diaporthales</taxon>
        <taxon>Cryphonectriaceae</taxon>
        <taxon>Cryphonectria-Endothia species complex</taxon>
        <taxon>Cryphonectria</taxon>
    </lineage>
</organism>
<accession>A0A9P4Y1Q0</accession>
<feature type="region of interest" description="Disordered" evidence="1">
    <location>
        <begin position="61"/>
        <end position="86"/>
    </location>
</feature>
<proteinExistence type="predicted"/>
<evidence type="ECO:0000313" key="3">
    <source>
        <dbReference type="Proteomes" id="UP000803844"/>
    </source>
</evidence>
<gene>
    <name evidence="2" type="ORF">M406DRAFT_67834</name>
</gene>
<dbReference type="EMBL" id="MU032347">
    <property type="protein sequence ID" value="KAF3765384.1"/>
    <property type="molecule type" value="Genomic_DNA"/>
</dbReference>
<evidence type="ECO:0000256" key="1">
    <source>
        <dbReference type="SAM" id="MobiDB-lite"/>
    </source>
</evidence>
<feature type="compositionally biased region" description="Polar residues" evidence="1">
    <location>
        <begin position="72"/>
        <end position="86"/>
    </location>
</feature>
<protein>
    <submittedName>
        <fullName evidence="2">Uncharacterized protein</fullName>
    </submittedName>
</protein>
<dbReference type="GeneID" id="63842231"/>
<dbReference type="AlphaFoldDB" id="A0A9P4Y1Q0"/>